<dbReference type="AlphaFoldDB" id="A0A0A9EX40"/>
<name>A0A0A9EX40_ARUDO</name>
<reference evidence="1" key="1">
    <citation type="submission" date="2014-09" db="EMBL/GenBank/DDBJ databases">
        <authorList>
            <person name="Magalhaes I.L.F."/>
            <person name="Oliveira U."/>
            <person name="Santos F.R."/>
            <person name="Vidigal T.H.D.A."/>
            <person name="Brescovit A.D."/>
            <person name="Santos A.J."/>
        </authorList>
    </citation>
    <scope>NUCLEOTIDE SEQUENCE</scope>
    <source>
        <tissue evidence="1">Shoot tissue taken approximately 20 cm above the soil surface</tissue>
    </source>
</reference>
<evidence type="ECO:0000313" key="1">
    <source>
        <dbReference type="EMBL" id="JAE04622.1"/>
    </source>
</evidence>
<accession>A0A0A9EX40</accession>
<reference evidence="1" key="2">
    <citation type="journal article" date="2015" name="Data Brief">
        <title>Shoot transcriptome of the giant reed, Arundo donax.</title>
        <authorList>
            <person name="Barrero R.A."/>
            <person name="Guerrero F.D."/>
            <person name="Moolhuijzen P."/>
            <person name="Goolsby J.A."/>
            <person name="Tidwell J."/>
            <person name="Bellgard S.E."/>
            <person name="Bellgard M.I."/>
        </authorList>
    </citation>
    <scope>NUCLEOTIDE SEQUENCE</scope>
    <source>
        <tissue evidence="1">Shoot tissue taken approximately 20 cm above the soil surface</tissue>
    </source>
</reference>
<protein>
    <submittedName>
        <fullName evidence="1">Uncharacterized protein</fullName>
    </submittedName>
</protein>
<proteinExistence type="predicted"/>
<sequence length="69" mass="7614">MWLPSDSSPIMIVRRFLKCAIFSTSSIDKLLIPATQMCRIVPFTLTNLPGASILLHSPKDTYSANSCIT</sequence>
<organism evidence="1">
    <name type="scientific">Arundo donax</name>
    <name type="common">Giant reed</name>
    <name type="synonym">Donax arundinaceus</name>
    <dbReference type="NCBI Taxonomy" id="35708"/>
    <lineage>
        <taxon>Eukaryota</taxon>
        <taxon>Viridiplantae</taxon>
        <taxon>Streptophyta</taxon>
        <taxon>Embryophyta</taxon>
        <taxon>Tracheophyta</taxon>
        <taxon>Spermatophyta</taxon>
        <taxon>Magnoliopsida</taxon>
        <taxon>Liliopsida</taxon>
        <taxon>Poales</taxon>
        <taxon>Poaceae</taxon>
        <taxon>PACMAD clade</taxon>
        <taxon>Arundinoideae</taxon>
        <taxon>Arundineae</taxon>
        <taxon>Arundo</taxon>
    </lineage>
</organism>
<dbReference type="EMBL" id="GBRH01193274">
    <property type="protein sequence ID" value="JAE04622.1"/>
    <property type="molecule type" value="Transcribed_RNA"/>
</dbReference>